<sequence>MFLYMVYSNSGQENMMLRPRNGMNNIDEFEASSASKKDFKKSLHKTVGHVII</sequence>
<name>A0ABQ4LWX4_9BACL</name>
<evidence type="ECO:0000313" key="2">
    <source>
        <dbReference type="Proteomes" id="UP000680638"/>
    </source>
</evidence>
<dbReference type="Proteomes" id="UP000680638">
    <property type="component" value="Unassembled WGS sequence"/>
</dbReference>
<dbReference type="EMBL" id="BORW01000011">
    <property type="protein sequence ID" value="GIO67791.1"/>
    <property type="molecule type" value="Genomic_DNA"/>
</dbReference>
<evidence type="ECO:0000313" key="1">
    <source>
        <dbReference type="EMBL" id="GIO67791.1"/>
    </source>
</evidence>
<comment type="caution">
    <text evidence="1">The sequence shown here is derived from an EMBL/GenBank/DDBJ whole genome shotgun (WGS) entry which is preliminary data.</text>
</comment>
<organism evidence="1 2">
    <name type="scientific">Paenibacillus cookii</name>
    <dbReference type="NCBI Taxonomy" id="157839"/>
    <lineage>
        <taxon>Bacteria</taxon>
        <taxon>Bacillati</taxon>
        <taxon>Bacillota</taxon>
        <taxon>Bacilli</taxon>
        <taxon>Bacillales</taxon>
        <taxon>Paenibacillaceae</taxon>
        <taxon>Paenibacillus</taxon>
    </lineage>
</organism>
<proteinExistence type="predicted"/>
<gene>
    <name evidence="1" type="ORF">J21TS3_26120</name>
</gene>
<reference evidence="1 2" key="1">
    <citation type="submission" date="2021-03" db="EMBL/GenBank/DDBJ databases">
        <title>Antimicrobial resistance genes in bacteria isolated from Japanese honey, and their potential for conferring macrolide and lincosamide resistance in the American foulbrood pathogen Paenibacillus larvae.</title>
        <authorList>
            <person name="Okamoto M."/>
            <person name="Kumagai M."/>
            <person name="Kanamori H."/>
            <person name="Takamatsu D."/>
        </authorList>
    </citation>
    <scope>NUCLEOTIDE SEQUENCE [LARGE SCALE GENOMIC DNA]</scope>
    <source>
        <strain evidence="1 2">J21TS3</strain>
    </source>
</reference>
<protein>
    <submittedName>
        <fullName evidence="1">Uncharacterized protein</fullName>
    </submittedName>
</protein>
<accession>A0ABQ4LWX4</accession>
<keyword evidence="2" id="KW-1185">Reference proteome</keyword>